<sequence>MTQKEYEKTSHREAKIEDRDHPMYRLQSPASPVATVTRSATPDWDITATIDDVIQCRTNMTQNLFYPEKETNDDERYNIYRTLMKIFVVW</sequence>
<reference evidence="2" key="1">
    <citation type="submission" date="2014-12" db="EMBL/GenBank/DDBJ databases">
        <title>Insight into the proteome of Arion vulgaris.</title>
        <authorList>
            <person name="Aradska J."/>
            <person name="Bulat T."/>
            <person name="Smidak R."/>
            <person name="Sarate P."/>
            <person name="Gangsoo J."/>
            <person name="Sialana F."/>
            <person name="Bilban M."/>
            <person name="Lubec G."/>
        </authorList>
    </citation>
    <scope>NUCLEOTIDE SEQUENCE</scope>
    <source>
        <tissue evidence="2">Skin</tissue>
    </source>
</reference>
<evidence type="ECO:0000256" key="1">
    <source>
        <dbReference type="SAM" id="MobiDB-lite"/>
    </source>
</evidence>
<accession>A0A0B6ZS61</accession>
<dbReference type="AlphaFoldDB" id="A0A0B6ZS61"/>
<organism evidence="2">
    <name type="scientific">Arion vulgaris</name>
    <dbReference type="NCBI Taxonomy" id="1028688"/>
    <lineage>
        <taxon>Eukaryota</taxon>
        <taxon>Metazoa</taxon>
        <taxon>Spiralia</taxon>
        <taxon>Lophotrochozoa</taxon>
        <taxon>Mollusca</taxon>
        <taxon>Gastropoda</taxon>
        <taxon>Heterobranchia</taxon>
        <taxon>Euthyneura</taxon>
        <taxon>Panpulmonata</taxon>
        <taxon>Eupulmonata</taxon>
        <taxon>Stylommatophora</taxon>
        <taxon>Helicina</taxon>
        <taxon>Arionoidea</taxon>
        <taxon>Arionidae</taxon>
        <taxon>Arion</taxon>
    </lineage>
</organism>
<name>A0A0B6ZS61_9EUPU</name>
<protein>
    <submittedName>
        <fullName evidence="2">Uncharacterized protein</fullName>
    </submittedName>
</protein>
<evidence type="ECO:0000313" key="2">
    <source>
        <dbReference type="EMBL" id="CEK70580.1"/>
    </source>
</evidence>
<proteinExistence type="predicted"/>
<feature type="region of interest" description="Disordered" evidence="1">
    <location>
        <begin position="1"/>
        <end position="21"/>
    </location>
</feature>
<gene>
    <name evidence="2" type="primary">ORF74767</name>
</gene>
<dbReference type="EMBL" id="HACG01023715">
    <property type="protein sequence ID" value="CEK70580.1"/>
    <property type="molecule type" value="Transcribed_RNA"/>
</dbReference>